<proteinExistence type="predicted"/>
<dbReference type="SUPFAM" id="SSF57414">
    <property type="entry name" value="Hairpin loop containing domain-like"/>
    <property type="match status" value="2"/>
</dbReference>
<dbReference type="PANTHER" id="PTHR47327">
    <property type="entry name" value="FI18240P1-RELATED"/>
    <property type="match status" value="1"/>
</dbReference>
<dbReference type="Gene3D" id="3.50.4.10">
    <property type="entry name" value="Hepatocyte Growth Factor"/>
    <property type="match status" value="2"/>
</dbReference>
<dbReference type="GO" id="GO:0009653">
    <property type="term" value="P:anatomical structure morphogenesis"/>
    <property type="evidence" value="ECO:0007669"/>
    <property type="project" value="TreeGrafter"/>
</dbReference>
<evidence type="ECO:0000313" key="4">
    <source>
        <dbReference type="WBParaSite" id="PgR026_g097_t01"/>
    </source>
</evidence>
<evidence type="ECO:0000256" key="1">
    <source>
        <dbReference type="SAM" id="SignalP"/>
    </source>
</evidence>
<dbReference type="InterPro" id="IPR003609">
    <property type="entry name" value="Pan_app"/>
</dbReference>
<dbReference type="AlphaFoldDB" id="A0A915B4I1"/>
<feature type="signal peptide" evidence="1">
    <location>
        <begin position="1"/>
        <end position="16"/>
    </location>
</feature>
<dbReference type="Pfam" id="PF00024">
    <property type="entry name" value="PAN_1"/>
    <property type="match status" value="2"/>
</dbReference>
<feature type="domain" description="Apple" evidence="2">
    <location>
        <begin position="116"/>
        <end position="196"/>
    </location>
</feature>
<dbReference type="SMART" id="SM00473">
    <property type="entry name" value="PAN_AP"/>
    <property type="match status" value="2"/>
</dbReference>
<organism evidence="3 4">
    <name type="scientific">Parascaris univalens</name>
    <name type="common">Nematode worm</name>
    <dbReference type="NCBI Taxonomy" id="6257"/>
    <lineage>
        <taxon>Eukaryota</taxon>
        <taxon>Metazoa</taxon>
        <taxon>Ecdysozoa</taxon>
        <taxon>Nematoda</taxon>
        <taxon>Chromadorea</taxon>
        <taxon>Rhabditida</taxon>
        <taxon>Spirurina</taxon>
        <taxon>Ascaridomorpha</taxon>
        <taxon>Ascaridoidea</taxon>
        <taxon>Ascarididae</taxon>
        <taxon>Parascaris</taxon>
    </lineage>
</organism>
<dbReference type="Proteomes" id="UP000887569">
    <property type="component" value="Unplaced"/>
</dbReference>
<feature type="chain" id="PRO_5037640474" evidence="1">
    <location>
        <begin position="17"/>
        <end position="437"/>
    </location>
</feature>
<keyword evidence="1" id="KW-0732">Signal</keyword>
<feature type="domain" description="Apple" evidence="2">
    <location>
        <begin position="21"/>
        <end position="101"/>
    </location>
</feature>
<dbReference type="CDD" id="cd01099">
    <property type="entry name" value="PAN_AP_HGF"/>
    <property type="match status" value="2"/>
</dbReference>
<dbReference type="PROSITE" id="PS50948">
    <property type="entry name" value="PAN"/>
    <property type="match status" value="2"/>
</dbReference>
<dbReference type="PANTHER" id="PTHR47327:SF12">
    <property type="entry name" value="APPLE DOMAIN-CONTAINING PROTEIN"/>
    <property type="match status" value="1"/>
</dbReference>
<name>A0A915B4I1_PARUN</name>
<protein>
    <submittedName>
        <fullName evidence="4">Apple domain-containing protein</fullName>
    </submittedName>
</protein>
<accession>A0A915B4I1</accession>
<keyword evidence="3" id="KW-1185">Reference proteome</keyword>
<evidence type="ECO:0000259" key="2">
    <source>
        <dbReference type="PROSITE" id="PS50948"/>
    </source>
</evidence>
<sequence>MLGWLLMLSILFTAHALYDECFMKFEKRSLSGSARLAIVNATVNQCLMECLLEERFQCRSILYYVRLHICVLNSSDKRRTPSKYSIAYVEHRITDYYHRLCYGPAKAMAAVLKNACFVTLRGKVLLGVVDQVIEDISTETKCQKLCLNSQRDNNIICRSIIYYPKEEECIIASENRNTMPDLFVDDDKAIYMENRCIDDDLLKIDSNNSRNENIISLGRQQQVKLPIYHGLLSTADAYGGGMTESATSYDGTQSVPLTPTTTTTEFEIFEPVSSTMPYTTSTLFTPLHIPEKNIEWSGYGAPSEGTTTEFEATLTSVPTVDAKTIDTYGVETGKSVIAESSRKFNRILRDAGNDACFRQIYPLKTNFELVIRSSSIDQCVHICRLCLSCLQNKYKCIVVGFSTFTNHCALGSGIPSEGNAYENEDGALVYYLRKVNC</sequence>
<reference evidence="4" key="1">
    <citation type="submission" date="2022-11" db="UniProtKB">
        <authorList>
            <consortium name="WormBaseParasite"/>
        </authorList>
    </citation>
    <scope>IDENTIFICATION</scope>
</reference>
<dbReference type="InterPro" id="IPR052774">
    <property type="entry name" value="Celegans_DevNeuronal_Protein"/>
</dbReference>
<evidence type="ECO:0000313" key="3">
    <source>
        <dbReference type="Proteomes" id="UP000887569"/>
    </source>
</evidence>
<dbReference type="WBParaSite" id="PgR026_g097_t01">
    <property type="protein sequence ID" value="PgR026_g097_t01"/>
    <property type="gene ID" value="PgR026_g097"/>
</dbReference>